<protein>
    <submittedName>
        <fullName evidence="2">Uncharacterized protein</fullName>
    </submittedName>
</protein>
<evidence type="ECO:0000313" key="3">
    <source>
        <dbReference type="Proteomes" id="UP000620124"/>
    </source>
</evidence>
<reference evidence="2" key="1">
    <citation type="submission" date="2020-05" db="EMBL/GenBank/DDBJ databases">
        <title>Mycena genomes resolve the evolution of fungal bioluminescence.</title>
        <authorList>
            <person name="Tsai I.J."/>
        </authorList>
    </citation>
    <scope>NUCLEOTIDE SEQUENCE</scope>
    <source>
        <strain evidence="2">CCC161011</strain>
    </source>
</reference>
<keyword evidence="3" id="KW-1185">Reference proteome</keyword>
<organism evidence="2 3">
    <name type="scientific">Mycena venus</name>
    <dbReference type="NCBI Taxonomy" id="2733690"/>
    <lineage>
        <taxon>Eukaryota</taxon>
        <taxon>Fungi</taxon>
        <taxon>Dikarya</taxon>
        <taxon>Basidiomycota</taxon>
        <taxon>Agaricomycotina</taxon>
        <taxon>Agaricomycetes</taxon>
        <taxon>Agaricomycetidae</taxon>
        <taxon>Agaricales</taxon>
        <taxon>Marasmiineae</taxon>
        <taxon>Mycenaceae</taxon>
        <taxon>Mycena</taxon>
    </lineage>
</organism>
<sequence length="520" mass="56072">MSQVTTSSAGISVAQAKIRALALGSRFRFLQCTLDAAMAASAAEAEQLKRRADVYLTVILRDLLQSELPANVYDSVEHIIEVFIPDIHAAFSLPATAGFDLGFGLLCYVKCYDGLALAIKGCLEDVFNAVRAAAMAVPRGLYHPSLILADDPLAVLLRRLQVFCDDLVEQPRLLSLLRPALTAKNTALSKVGRSRFQSAMAAAAQDAKGDLAAFLGTVCNQEIQTNGYYPCVWRSLSTDGWGAISDATIAARGFYLRHREAVLRTFVGKIIEQALERRLAESESQLVSNSDVEVLVTTLISNEGLLHLLHCLGVYQDVPGCPFEGMASDLPAKALKIFIAVSLSTTGPGKKDDMMSGLVRRLFCPTEDILARAFYAFHRLESAASIPDEGTSPAKRRRILAPVQETTAAPAPANTSQEPAKDPAPALAPSTPPRVTTAARKTPPKAKVMTPRTSELYTAHRRSVPGRTTIPEIKLSTTPRLQRETSATDALLNSDLSEPFLFLTAQAPIIGHHGPLPSFA</sequence>
<evidence type="ECO:0000313" key="2">
    <source>
        <dbReference type="EMBL" id="KAF7335520.1"/>
    </source>
</evidence>
<evidence type="ECO:0000256" key="1">
    <source>
        <dbReference type="SAM" id="MobiDB-lite"/>
    </source>
</evidence>
<dbReference type="EMBL" id="JACAZI010000024">
    <property type="protein sequence ID" value="KAF7335520.1"/>
    <property type="molecule type" value="Genomic_DNA"/>
</dbReference>
<dbReference type="AlphaFoldDB" id="A0A8H6X6N3"/>
<name>A0A8H6X6N3_9AGAR</name>
<comment type="caution">
    <text evidence="2">The sequence shown here is derived from an EMBL/GenBank/DDBJ whole genome shotgun (WGS) entry which is preliminary data.</text>
</comment>
<accession>A0A8H6X6N3</accession>
<proteinExistence type="predicted"/>
<gene>
    <name evidence="2" type="ORF">MVEN_02205800</name>
</gene>
<dbReference type="Proteomes" id="UP000620124">
    <property type="component" value="Unassembled WGS sequence"/>
</dbReference>
<dbReference type="OrthoDB" id="3126456at2759"/>
<feature type="region of interest" description="Disordered" evidence="1">
    <location>
        <begin position="405"/>
        <end position="450"/>
    </location>
</feature>